<organism evidence="1 2">
    <name type="scientific">Thermodesulforhabdus norvegica</name>
    <dbReference type="NCBI Taxonomy" id="39841"/>
    <lineage>
        <taxon>Bacteria</taxon>
        <taxon>Pseudomonadati</taxon>
        <taxon>Thermodesulfobacteriota</taxon>
        <taxon>Syntrophobacteria</taxon>
        <taxon>Syntrophobacterales</taxon>
        <taxon>Thermodesulforhabdaceae</taxon>
        <taxon>Thermodesulforhabdus</taxon>
    </lineage>
</organism>
<proteinExistence type="predicted"/>
<gene>
    <name evidence="1" type="ORF">SAMN05660836_01504</name>
</gene>
<protein>
    <submittedName>
        <fullName evidence="1">Uncharacterized protein</fullName>
    </submittedName>
</protein>
<name>A0A1I4TTC6_9BACT</name>
<dbReference type="RefSeq" id="WP_093394701.1">
    <property type="nucleotide sequence ID" value="NZ_FOUU01000004.1"/>
</dbReference>
<reference evidence="1 2" key="1">
    <citation type="submission" date="2016-10" db="EMBL/GenBank/DDBJ databases">
        <authorList>
            <person name="de Groot N.N."/>
        </authorList>
    </citation>
    <scope>NUCLEOTIDE SEQUENCE [LARGE SCALE GENOMIC DNA]</scope>
    <source>
        <strain evidence="1 2">DSM 9990</strain>
    </source>
</reference>
<dbReference type="STRING" id="39841.SAMN05660836_01504"/>
<keyword evidence="2" id="KW-1185">Reference proteome</keyword>
<accession>A0A1I4TTC6</accession>
<sequence>MSCSIRIARLNDEEVRVIRELEKNLGDRFCLLAVEKLKALYVLEAKLGPNRWERVDRVYPEIEGLKAFYCSEEDARLAKSALKSLLTGKMKHSLTKRPIRIRKIQDYE</sequence>
<dbReference type="AlphaFoldDB" id="A0A1I4TTC6"/>
<dbReference type="EMBL" id="FOUU01000004">
    <property type="protein sequence ID" value="SFM79845.1"/>
    <property type="molecule type" value="Genomic_DNA"/>
</dbReference>
<dbReference type="OrthoDB" id="5421176at2"/>
<dbReference type="Proteomes" id="UP000199611">
    <property type="component" value="Unassembled WGS sequence"/>
</dbReference>
<evidence type="ECO:0000313" key="1">
    <source>
        <dbReference type="EMBL" id="SFM79845.1"/>
    </source>
</evidence>
<evidence type="ECO:0000313" key="2">
    <source>
        <dbReference type="Proteomes" id="UP000199611"/>
    </source>
</evidence>